<dbReference type="Pfam" id="PF00892">
    <property type="entry name" value="EamA"/>
    <property type="match status" value="2"/>
</dbReference>
<dbReference type="OrthoDB" id="9807937at2"/>
<feature type="transmembrane region" description="Helical" evidence="1">
    <location>
        <begin position="196"/>
        <end position="215"/>
    </location>
</feature>
<sequence length="276" mass="30074">MIAATVVFALQDGISRHLAGTYNTYMVVMIRYWFFAAFVIALAARAPGGLQIAAQTKQLGLQVFRGVLLAAEICVAVFAFTVLGLIDSMAVFICYPLLVAALSGPVLGEQVGWRRWMAIGVGCIGVLIILQPGKGVFNPWAIVPLISALMFAVYGLLTRYVARQDSAATSFFWTGIAGAVAMTLVGMWFWEPMARPDWAWMAVLCVSGVLGHWLLIKCYEMAEASAVQPFAYFHLVWGTILGITVFGEMLRPEVVLGAALVVAAGLFTLWRERRQG</sequence>
<feature type="transmembrane region" description="Helical" evidence="1">
    <location>
        <begin position="169"/>
        <end position="190"/>
    </location>
</feature>
<dbReference type="PANTHER" id="PTHR22911">
    <property type="entry name" value="ACYL-MALONYL CONDENSING ENZYME-RELATED"/>
    <property type="match status" value="1"/>
</dbReference>
<dbReference type="GO" id="GO:0016020">
    <property type="term" value="C:membrane"/>
    <property type="evidence" value="ECO:0007669"/>
    <property type="project" value="InterPro"/>
</dbReference>
<keyword evidence="1" id="KW-1133">Transmembrane helix</keyword>
<feature type="transmembrane region" description="Helical" evidence="1">
    <location>
        <begin position="253"/>
        <end position="270"/>
    </location>
</feature>
<reference evidence="4" key="1">
    <citation type="submission" date="2015-09" db="EMBL/GenBank/DDBJ databases">
        <authorList>
            <person name="Rodrigo-Torres L."/>
            <person name="Arahal D.R."/>
        </authorList>
    </citation>
    <scope>NUCLEOTIDE SEQUENCE [LARGE SCALE GENOMIC DNA]</scope>
    <source>
        <strain evidence="4">CECT 5091</strain>
    </source>
</reference>
<dbReference type="InterPro" id="IPR037185">
    <property type="entry name" value="EmrE-like"/>
</dbReference>
<evidence type="ECO:0000313" key="3">
    <source>
        <dbReference type="EMBL" id="CUK11391.1"/>
    </source>
</evidence>
<feature type="transmembrane region" description="Helical" evidence="1">
    <location>
        <begin position="63"/>
        <end position="83"/>
    </location>
</feature>
<organism evidence="3 4">
    <name type="scientific">Ruegeria denitrificans</name>
    <dbReference type="NCBI Taxonomy" id="1715692"/>
    <lineage>
        <taxon>Bacteria</taxon>
        <taxon>Pseudomonadati</taxon>
        <taxon>Pseudomonadota</taxon>
        <taxon>Alphaproteobacteria</taxon>
        <taxon>Rhodobacterales</taxon>
        <taxon>Roseobacteraceae</taxon>
        <taxon>Ruegeria</taxon>
    </lineage>
</organism>
<keyword evidence="4" id="KW-1185">Reference proteome</keyword>
<feature type="transmembrane region" description="Helical" evidence="1">
    <location>
        <begin position="139"/>
        <end position="157"/>
    </location>
</feature>
<dbReference type="Proteomes" id="UP000051260">
    <property type="component" value="Unassembled WGS sequence"/>
</dbReference>
<name>A0A0P1IW65_9RHOB</name>
<dbReference type="InterPro" id="IPR000620">
    <property type="entry name" value="EamA_dom"/>
</dbReference>
<keyword evidence="1" id="KW-0812">Transmembrane</keyword>
<protein>
    <submittedName>
        <fullName evidence="3">Carboxylate/amino acid/amine transporter</fullName>
    </submittedName>
</protein>
<feature type="transmembrane region" description="Helical" evidence="1">
    <location>
        <begin position="25"/>
        <end position="43"/>
    </location>
</feature>
<feature type="domain" description="EamA" evidence="2">
    <location>
        <begin position="140"/>
        <end position="268"/>
    </location>
</feature>
<feature type="transmembrane region" description="Helical" evidence="1">
    <location>
        <begin position="227"/>
        <end position="247"/>
    </location>
</feature>
<accession>A0A0P1IW65</accession>
<dbReference type="PANTHER" id="PTHR22911:SF103">
    <property type="entry name" value="BLR2811 PROTEIN"/>
    <property type="match status" value="1"/>
</dbReference>
<evidence type="ECO:0000256" key="1">
    <source>
        <dbReference type="SAM" id="Phobius"/>
    </source>
</evidence>
<feature type="transmembrane region" description="Helical" evidence="1">
    <location>
        <begin position="89"/>
        <end position="108"/>
    </location>
</feature>
<evidence type="ECO:0000259" key="2">
    <source>
        <dbReference type="Pfam" id="PF00892"/>
    </source>
</evidence>
<feature type="transmembrane region" description="Helical" evidence="1">
    <location>
        <begin position="115"/>
        <end position="133"/>
    </location>
</feature>
<dbReference type="STRING" id="1715692.RUE5091_03411"/>
<gene>
    <name evidence="3" type="ORF">RUE5091_03411</name>
</gene>
<feature type="domain" description="EamA" evidence="2">
    <location>
        <begin position="1"/>
        <end position="130"/>
    </location>
</feature>
<dbReference type="AlphaFoldDB" id="A0A0P1IW65"/>
<dbReference type="SUPFAM" id="SSF103481">
    <property type="entry name" value="Multidrug resistance efflux transporter EmrE"/>
    <property type="match status" value="2"/>
</dbReference>
<keyword evidence="1" id="KW-0472">Membrane</keyword>
<evidence type="ECO:0000313" key="4">
    <source>
        <dbReference type="Proteomes" id="UP000051260"/>
    </source>
</evidence>
<dbReference type="EMBL" id="CYUD01000011">
    <property type="protein sequence ID" value="CUK11391.1"/>
    <property type="molecule type" value="Genomic_DNA"/>
</dbReference>
<proteinExistence type="predicted"/>